<gene>
    <name evidence="1" type="ORF">LTR69_005248</name>
</gene>
<accession>A0ABR0JBG7</accession>
<proteinExistence type="predicted"/>
<reference evidence="1 2" key="1">
    <citation type="submission" date="2023-08" db="EMBL/GenBank/DDBJ databases">
        <title>Black Yeasts Isolated from many extreme environments.</title>
        <authorList>
            <person name="Coleine C."/>
            <person name="Stajich J.E."/>
            <person name="Selbmann L."/>
        </authorList>
    </citation>
    <scope>NUCLEOTIDE SEQUENCE [LARGE SCALE GENOMIC DNA]</scope>
    <source>
        <strain evidence="1 2">CCFEE 6328</strain>
    </source>
</reference>
<keyword evidence="2" id="KW-1185">Reference proteome</keyword>
<dbReference type="EMBL" id="JAVRRF010000010">
    <property type="protein sequence ID" value="KAK5060649.1"/>
    <property type="molecule type" value="Genomic_DNA"/>
</dbReference>
<sequence>MMTPSWIGRDQTFNMVNKMKQSGVELTIALIPRRCSITDSDETYDRPQLVAIHIGIIVYGKKPIYMNKIKTLNETTNTANGPHFAFTDSETGEAWFAFTLDVWNEDDLDARKALADVTGEDLCDARIRRLEPKTGVVYRHAVDLTVLPEYEKKWKGRRLRLEVRQDERFGGNVPTDLKRHGETLPVPIVGVPLFVSSWRNEIPVL</sequence>
<evidence type="ECO:0000313" key="1">
    <source>
        <dbReference type="EMBL" id="KAK5060649.1"/>
    </source>
</evidence>
<organism evidence="1 2">
    <name type="scientific">Exophiala sideris</name>
    <dbReference type="NCBI Taxonomy" id="1016849"/>
    <lineage>
        <taxon>Eukaryota</taxon>
        <taxon>Fungi</taxon>
        <taxon>Dikarya</taxon>
        <taxon>Ascomycota</taxon>
        <taxon>Pezizomycotina</taxon>
        <taxon>Eurotiomycetes</taxon>
        <taxon>Chaetothyriomycetidae</taxon>
        <taxon>Chaetothyriales</taxon>
        <taxon>Herpotrichiellaceae</taxon>
        <taxon>Exophiala</taxon>
    </lineage>
</organism>
<evidence type="ECO:0000313" key="2">
    <source>
        <dbReference type="Proteomes" id="UP001345691"/>
    </source>
</evidence>
<name>A0ABR0JBG7_9EURO</name>
<comment type="caution">
    <text evidence="1">The sequence shown here is derived from an EMBL/GenBank/DDBJ whole genome shotgun (WGS) entry which is preliminary data.</text>
</comment>
<dbReference type="Proteomes" id="UP001345691">
    <property type="component" value="Unassembled WGS sequence"/>
</dbReference>
<protein>
    <submittedName>
        <fullName evidence="1">Uncharacterized protein</fullName>
    </submittedName>
</protein>